<proteinExistence type="predicted"/>
<evidence type="ECO:0000313" key="1">
    <source>
        <dbReference type="EMBL" id="KAG6369713.1"/>
    </source>
</evidence>
<evidence type="ECO:0000313" key="2">
    <source>
        <dbReference type="Proteomes" id="UP000683000"/>
    </source>
</evidence>
<dbReference type="OrthoDB" id="2679825at2759"/>
<keyword evidence="2" id="KW-1185">Reference proteome</keyword>
<dbReference type="Proteomes" id="UP000683000">
    <property type="component" value="Unassembled WGS sequence"/>
</dbReference>
<organism evidence="1 2">
    <name type="scientific">Boletus reticuloceps</name>
    <dbReference type="NCBI Taxonomy" id="495285"/>
    <lineage>
        <taxon>Eukaryota</taxon>
        <taxon>Fungi</taxon>
        <taxon>Dikarya</taxon>
        <taxon>Basidiomycota</taxon>
        <taxon>Agaricomycotina</taxon>
        <taxon>Agaricomycetes</taxon>
        <taxon>Agaricomycetidae</taxon>
        <taxon>Boletales</taxon>
        <taxon>Boletineae</taxon>
        <taxon>Boletaceae</taxon>
        <taxon>Boletoideae</taxon>
        <taxon>Boletus</taxon>
    </lineage>
</organism>
<sequence>MSFTPFAFNKSRLHLALYARGGAQTADREGYHWALIVGPKHEGEKSRGVRLHAKERVLPGGTKEWFFEERDISVTATHMLLIRITIAKVLRMERTLEILRAVPVKPEISGWTCKSWVQEAIALLDADGEALGKRVMDWNKVSEKAVSYCDEKKAASRFCGEGDFDPKYPPTFDLMEGDEGKEVVP</sequence>
<protein>
    <submittedName>
        <fullName evidence="1">Uncharacterized protein</fullName>
    </submittedName>
</protein>
<dbReference type="InterPro" id="IPR054208">
    <property type="entry name" value="DUF6914"/>
</dbReference>
<comment type="caution">
    <text evidence="1">The sequence shown here is derived from an EMBL/GenBank/DDBJ whole genome shotgun (WGS) entry which is preliminary data.</text>
</comment>
<name>A0A8I3A2M0_9AGAM</name>
<dbReference type="AlphaFoldDB" id="A0A8I3A2M0"/>
<accession>A0A8I3A2M0</accession>
<dbReference type="EMBL" id="JAGFBS010000068">
    <property type="protein sequence ID" value="KAG6369713.1"/>
    <property type="molecule type" value="Genomic_DNA"/>
</dbReference>
<dbReference type="Pfam" id="PF21858">
    <property type="entry name" value="DUF6914"/>
    <property type="match status" value="1"/>
</dbReference>
<gene>
    <name evidence="1" type="ORF">JVT61DRAFT_13638</name>
</gene>
<reference evidence="1" key="1">
    <citation type="submission" date="2021-03" db="EMBL/GenBank/DDBJ databases">
        <title>Evolutionary innovations through gain and loss of genes in the ectomycorrhizal Boletales.</title>
        <authorList>
            <person name="Wu G."/>
            <person name="Miyauchi S."/>
            <person name="Morin E."/>
            <person name="Yang Z.-L."/>
            <person name="Xu J."/>
            <person name="Martin F.M."/>
        </authorList>
    </citation>
    <scope>NUCLEOTIDE SEQUENCE</scope>
    <source>
        <strain evidence="1">BR01</strain>
    </source>
</reference>